<feature type="compositionally biased region" description="Low complexity" evidence="1">
    <location>
        <begin position="9"/>
        <end position="20"/>
    </location>
</feature>
<dbReference type="OrthoDB" id="5289641at2759"/>
<accession>A0A6A5UAY7</accession>
<reference evidence="2" key="1">
    <citation type="journal article" date="2020" name="Stud. Mycol.">
        <title>101 Dothideomycetes genomes: a test case for predicting lifestyles and emergence of pathogens.</title>
        <authorList>
            <person name="Haridas S."/>
            <person name="Albert R."/>
            <person name="Binder M."/>
            <person name="Bloem J."/>
            <person name="Labutti K."/>
            <person name="Salamov A."/>
            <person name="Andreopoulos B."/>
            <person name="Baker S."/>
            <person name="Barry K."/>
            <person name="Bills G."/>
            <person name="Bluhm B."/>
            <person name="Cannon C."/>
            <person name="Castanera R."/>
            <person name="Culley D."/>
            <person name="Daum C."/>
            <person name="Ezra D."/>
            <person name="Gonzalez J."/>
            <person name="Henrissat B."/>
            <person name="Kuo A."/>
            <person name="Liang C."/>
            <person name="Lipzen A."/>
            <person name="Lutzoni F."/>
            <person name="Magnuson J."/>
            <person name="Mondo S."/>
            <person name="Nolan M."/>
            <person name="Ohm R."/>
            <person name="Pangilinan J."/>
            <person name="Park H.-J."/>
            <person name="Ramirez L."/>
            <person name="Alfaro M."/>
            <person name="Sun H."/>
            <person name="Tritt A."/>
            <person name="Yoshinaga Y."/>
            <person name="Zwiers L.-H."/>
            <person name="Turgeon B."/>
            <person name="Goodwin S."/>
            <person name="Spatafora J."/>
            <person name="Crous P."/>
            <person name="Grigoriev I."/>
        </authorList>
    </citation>
    <scope>NUCLEOTIDE SEQUENCE</scope>
    <source>
        <strain evidence="2">CBS 675.92</strain>
    </source>
</reference>
<protein>
    <recommendedName>
        <fullName evidence="4">Ricin B lectin domain-containing protein</fullName>
    </recommendedName>
</protein>
<dbReference type="EMBL" id="ML976981">
    <property type="protein sequence ID" value="KAF1961490.1"/>
    <property type="molecule type" value="Genomic_DNA"/>
</dbReference>
<sequence>MSPSNDSFTSALSSPSPHLSTSDDDTSSPSPRASTPIQTITSCIPWPGSCYIIRSSGSASVITLKDGQISLSPPGGRGSIYWDCVERNGWLGFRAPASGLFLGHDMGGRLCCGAKKHQSWENFCARARPEGGFVLMMAHWEKLWPVGVKDGVAGDGGEGSALVKINGGVEEGIVWDFVRVR</sequence>
<evidence type="ECO:0008006" key="4">
    <source>
        <dbReference type="Google" id="ProtNLM"/>
    </source>
</evidence>
<feature type="compositionally biased region" description="Low complexity" evidence="1">
    <location>
        <begin position="27"/>
        <end position="36"/>
    </location>
</feature>
<dbReference type="AlphaFoldDB" id="A0A6A5UAY7"/>
<dbReference type="PANTHER" id="PTHR39697">
    <property type="entry name" value="RICIN B LECTIN DOMAIN-CONTAINING PROTEIN-RELATED"/>
    <property type="match status" value="1"/>
</dbReference>
<dbReference type="Proteomes" id="UP000800035">
    <property type="component" value="Unassembled WGS sequence"/>
</dbReference>
<evidence type="ECO:0000313" key="2">
    <source>
        <dbReference type="EMBL" id="KAF1961490.1"/>
    </source>
</evidence>
<evidence type="ECO:0000256" key="1">
    <source>
        <dbReference type="SAM" id="MobiDB-lite"/>
    </source>
</evidence>
<dbReference type="PANTHER" id="PTHR39697:SF1">
    <property type="entry name" value="RICIN B LECTIN DOMAIN-CONTAINING PROTEIN"/>
    <property type="match status" value="1"/>
</dbReference>
<gene>
    <name evidence="2" type="ORF">CC80DRAFT_402373</name>
</gene>
<dbReference type="SUPFAM" id="SSF50405">
    <property type="entry name" value="Actin-crosslinking proteins"/>
    <property type="match status" value="1"/>
</dbReference>
<organism evidence="2 3">
    <name type="scientific">Byssothecium circinans</name>
    <dbReference type="NCBI Taxonomy" id="147558"/>
    <lineage>
        <taxon>Eukaryota</taxon>
        <taxon>Fungi</taxon>
        <taxon>Dikarya</taxon>
        <taxon>Ascomycota</taxon>
        <taxon>Pezizomycotina</taxon>
        <taxon>Dothideomycetes</taxon>
        <taxon>Pleosporomycetidae</taxon>
        <taxon>Pleosporales</taxon>
        <taxon>Massarineae</taxon>
        <taxon>Massarinaceae</taxon>
        <taxon>Byssothecium</taxon>
    </lineage>
</organism>
<feature type="region of interest" description="Disordered" evidence="1">
    <location>
        <begin position="1"/>
        <end position="40"/>
    </location>
</feature>
<proteinExistence type="predicted"/>
<dbReference type="InterPro" id="IPR008999">
    <property type="entry name" value="Actin-crosslinking"/>
</dbReference>
<evidence type="ECO:0000313" key="3">
    <source>
        <dbReference type="Proteomes" id="UP000800035"/>
    </source>
</evidence>
<keyword evidence="3" id="KW-1185">Reference proteome</keyword>
<name>A0A6A5UAY7_9PLEO</name>